<reference evidence="2 3" key="1">
    <citation type="submission" date="2019-12" db="EMBL/GenBank/DDBJ databases">
        <authorList>
            <person name="Li M."/>
        </authorList>
    </citation>
    <scope>NUCLEOTIDE SEQUENCE [LARGE SCALE GENOMIC DNA]</scope>
    <source>
        <strain evidence="2 3">GBMRC 2024</strain>
    </source>
</reference>
<dbReference type="PANTHER" id="PTHR43685">
    <property type="entry name" value="GLYCOSYLTRANSFERASE"/>
    <property type="match status" value="1"/>
</dbReference>
<organism evidence="2 3">
    <name type="scientific">Pseudooceanicola albus</name>
    <dbReference type="NCBI Taxonomy" id="2692189"/>
    <lineage>
        <taxon>Bacteria</taxon>
        <taxon>Pseudomonadati</taxon>
        <taxon>Pseudomonadota</taxon>
        <taxon>Alphaproteobacteria</taxon>
        <taxon>Rhodobacterales</taxon>
        <taxon>Paracoccaceae</taxon>
        <taxon>Pseudooceanicola</taxon>
    </lineage>
</organism>
<dbReference type="GO" id="GO:0016740">
    <property type="term" value="F:transferase activity"/>
    <property type="evidence" value="ECO:0007669"/>
    <property type="project" value="UniProtKB-KW"/>
</dbReference>
<sequence>MPRSSLIVPARDAVTRLGRSLRALLAQTDPDFEILVVDDGSCDGSQASVRALRSPRIRLIQQRPRGMAGALNTGIAHARGTFIGFCPPGAVWHPGKLEAHVRQLSSDPALGLSYSARLLMTGGGADLPDPAPTGPRRLNAVRLLRDDPVGDAAGVVMRRAALEAIAFRPAGEILRDWWFDETCPEGDGARDAWLRLALTSDWDLRGLPRPLLRSPLERAVPTEAEWQALCARAGRLAPALASRHADPAAALRLRRIARLRLLDGDIPGAGAALRRAWQSAPLTLVGDALPSLEMLRALARARHPRPETPKAPAGLPAHPTLFLARSALQKDRPHAAHRSPR</sequence>
<feature type="domain" description="Glycosyltransferase 2-like" evidence="1">
    <location>
        <begin position="5"/>
        <end position="163"/>
    </location>
</feature>
<dbReference type="InterPro" id="IPR029044">
    <property type="entry name" value="Nucleotide-diphossugar_trans"/>
</dbReference>
<gene>
    <name evidence="2" type="ORF">GR170_15385</name>
</gene>
<accession>A0A6L7G4C9</accession>
<name>A0A6L7G4C9_9RHOB</name>
<dbReference type="Gene3D" id="3.90.550.10">
    <property type="entry name" value="Spore Coat Polysaccharide Biosynthesis Protein SpsA, Chain A"/>
    <property type="match status" value="1"/>
</dbReference>
<proteinExistence type="predicted"/>
<keyword evidence="3" id="KW-1185">Reference proteome</keyword>
<dbReference type="AlphaFoldDB" id="A0A6L7G4C9"/>
<dbReference type="Proteomes" id="UP000477911">
    <property type="component" value="Unassembled WGS sequence"/>
</dbReference>
<dbReference type="CDD" id="cd00761">
    <property type="entry name" value="Glyco_tranf_GTA_type"/>
    <property type="match status" value="1"/>
</dbReference>
<dbReference type="SUPFAM" id="SSF53448">
    <property type="entry name" value="Nucleotide-diphospho-sugar transferases"/>
    <property type="match status" value="1"/>
</dbReference>
<dbReference type="RefSeq" id="WP_160895348.1">
    <property type="nucleotide sequence ID" value="NZ_WUMU01000017.1"/>
</dbReference>
<dbReference type="InterPro" id="IPR050834">
    <property type="entry name" value="Glycosyltransf_2"/>
</dbReference>
<protein>
    <submittedName>
        <fullName evidence="2">Glycosyltransferase</fullName>
    </submittedName>
</protein>
<evidence type="ECO:0000313" key="3">
    <source>
        <dbReference type="Proteomes" id="UP000477911"/>
    </source>
</evidence>
<dbReference type="Pfam" id="PF00535">
    <property type="entry name" value="Glycos_transf_2"/>
    <property type="match status" value="1"/>
</dbReference>
<dbReference type="InterPro" id="IPR001173">
    <property type="entry name" value="Glyco_trans_2-like"/>
</dbReference>
<dbReference type="EMBL" id="WUMU01000017">
    <property type="protein sequence ID" value="MXN19224.1"/>
    <property type="molecule type" value="Genomic_DNA"/>
</dbReference>
<evidence type="ECO:0000313" key="2">
    <source>
        <dbReference type="EMBL" id="MXN19224.1"/>
    </source>
</evidence>
<keyword evidence="2" id="KW-0808">Transferase</keyword>
<evidence type="ECO:0000259" key="1">
    <source>
        <dbReference type="Pfam" id="PF00535"/>
    </source>
</evidence>
<dbReference type="PANTHER" id="PTHR43685:SF2">
    <property type="entry name" value="GLYCOSYLTRANSFERASE 2-LIKE DOMAIN-CONTAINING PROTEIN"/>
    <property type="match status" value="1"/>
</dbReference>
<comment type="caution">
    <text evidence="2">The sequence shown here is derived from an EMBL/GenBank/DDBJ whole genome shotgun (WGS) entry which is preliminary data.</text>
</comment>